<keyword evidence="8 11" id="KW-1133">Transmembrane helix</keyword>
<dbReference type="AlphaFoldDB" id="A0A6P6UM92"/>
<dbReference type="CDD" id="cd03249">
    <property type="entry name" value="ABC_MTABC3_MDL1_MDL2"/>
    <property type="match status" value="2"/>
</dbReference>
<evidence type="ECO:0000256" key="8">
    <source>
        <dbReference type="ARBA" id="ARBA00022989"/>
    </source>
</evidence>
<feature type="transmembrane region" description="Helical" evidence="11">
    <location>
        <begin position="684"/>
        <end position="717"/>
    </location>
</feature>
<evidence type="ECO:0000313" key="15">
    <source>
        <dbReference type="RefSeq" id="XP_027091598.2"/>
    </source>
</evidence>
<evidence type="ECO:0000313" key="14">
    <source>
        <dbReference type="Proteomes" id="UP001652660"/>
    </source>
</evidence>
<evidence type="ECO:0000259" key="13">
    <source>
        <dbReference type="PROSITE" id="PS50929"/>
    </source>
</evidence>
<proteinExistence type="inferred from homology"/>
<dbReference type="RefSeq" id="XP_027091598.2">
    <property type="nucleotide sequence ID" value="XM_027235797.2"/>
</dbReference>
<dbReference type="Pfam" id="PF00005">
    <property type="entry name" value="ABC_tran"/>
    <property type="match status" value="2"/>
</dbReference>
<evidence type="ECO:0000256" key="6">
    <source>
        <dbReference type="ARBA" id="ARBA00022741"/>
    </source>
</evidence>
<dbReference type="Proteomes" id="UP001652660">
    <property type="component" value="Chromosome 10e"/>
</dbReference>
<dbReference type="CDD" id="cd18578">
    <property type="entry name" value="ABC_6TM_Pgp_ABCB1_D2_like"/>
    <property type="match status" value="1"/>
</dbReference>
<organism evidence="14 15">
    <name type="scientific">Coffea arabica</name>
    <name type="common">Arabian coffee</name>
    <dbReference type="NCBI Taxonomy" id="13443"/>
    <lineage>
        <taxon>Eukaryota</taxon>
        <taxon>Viridiplantae</taxon>
        <taxon>Streptophyta</taxon>
        <taxon>Embryophyta</taxon>
        <taxon>Tracheophyta</taxon>
        <taxon>Spermatophyta</taxon>
        <taxon>Magnoliopsida</taxon>
        <taxon>eudicotyledons</taxon>
        <taxon>Gunneridae</taxon>
        <taxon>Pentapetalae</taxon>
        <taxon>asterids</taxon>
        <taxon>lamiids</taxon>
        <taxon>Gentianales</taxon>
        <taxon>Rubiaceae</taxon>
        <taxon>Ixoroideae</taxon>
        <taxon>Gardenieae complex</taxon>
        <taxon>Bertiereae - Coffeeae clade</taxon>
        <taxon>Coffeeae</taxon>
        <taxon>Coffea</taxon>
    </lineage>
</organism>
<dbReference type="OrthoDB" id="6500128at2759"/>
<evidence type="ECO:0000256" key="4">
    <source>
        <dbReference type="ARBA" id="ARBA00022692"/>
    </source>
</evidence>
<feature type="compositionally biased region" description="Basic and acidic residues" evidence="10">
    <location>
        <begin position="617"/>
        <end position="626"/>
    </location>
</feature>
<evidence type="ECO:0000256" key="11">
    <source>
        <dbReference type="SAM" id="Phobius"/>
    </source>
</evidence>
<name>A0A6P6UM92_COFAR</name>
<reference evidence="15" key="2">
    <citation type="submission" date="2025-08" db="UniProtKB">
        <authorList>
            <consortium name="RefSeq"/>
        </authorList>
    </citation>
    <scope>IDENTIFICATION</scope>
    <source>
        <tissue evidence="15">Leaves</tissue>
    </source>
</reference>
<feature type="region of interest" description="Disordered" evidence="10">
    <location>
        <begin position="617"/>
        <end position="655"/>
    </location>
</feature>
<feature type="domain" description="ABC transporter" evidence="12">
    <location>
        <begin position="1010"/>
        <end position="1246"/>
    </location>
</feature>
<dbReference type="GO" id="GO:0090374">
    <property type="term" value="P:oligopeptide export from mitochondrion"/>
    <property type="evidence" value="ECO:0007669"/>
    <property type="project" value="TreeGrafter"/>
</dbReference>
<evidence type="ECO:0000256" key="5">
    <source>
        <dbReference type="ARBA" id="ARBA00022737"/>
    </source>
</evidence>
<dbReference type="PROSITE" id="PS50893">
    <property type="entry name" value="ABC_TRANSPORTER_2"/>
    <property type="match status" value="2"/>
</dbReference>
<feature type="transmembrane region" description="Helical" evidence="11">
    <location>
        <begin position="97"/>
        <end position="120"/>
    </location>
</feature>
<dbReference type="GO" id="GO:0005524">
    <property type="term" value="F:ATP binding"/>
    <property type="evidence" value="ECO:0007669"/>
    <property type="project" value="UniProtKB-KW"/>
</dbReference>
<evidence type="ECO:0000259" key="12">
    <source>
        <dbReference type="PROSITE" id="PS50893"/>
    </source>
</evidence>
<feature type="transmembrane region" description="Helical" evidence="11">
    <location>
        <begin position="49"/>
        <end position="77"/>
    </location>
</feature>
<dbReference type="GO" id="GO:0005743">
    <property type="term" value="C:mitochondrial inner membrane"/>
    <property type="evidence" value="ECO:0007669"/>
    <property type="project" value="TreeGrafter"/>
</dbReference>
<evidence type="ECO:0000256" key="9">
    <source>
        <dbReference type="ARBA" id="ARBA00023136"/>
    </source>
</evidence>
<feature type="domain" description="ABC transporter" evidence="12">
    <location>
        <begin position="376"/>
        <end position="611"/>
    </location>
</feature>
<keyword evidence="6" id="KW-0547">Nucleotide-binding</keyword>
<keyword evidence="3" id="KW-0813">Transport</keyword>
<comment type="similarity">
    <text evidence="2">Belongs to the ABC transporter superfamily. ABCB family. Multidrug resistance exporter (TC 3.A.1.201) subfamily.</text>
</comment>
<gene>
    <name evidence="15" type="primary">LOC113712394</name>
</gene>
<dbReference type="InterPro" id="IPR003593">
    <property type="entry name" value="AAA+_ATPase"/>
</dbReference>
<feature type="transmembrane region" description="Helical" evidence="11">
    <location>
        <begin position="822"/>
        <end position="845"/>
    </location>
</feature>
<feature type="domain" description="ABC transmembrane type-1" evidence="13">
    <location>
        <begin position="688"/>
        <end position="975"/>
    </location>
</feature>
<keyword evidence="5" id="KW-0677">Repeat</keyword>
<dbReference type="PANTHER" id="PTHR43394:SF11">
    <property type="entry name" value="ATP-BINDING CASSETTE TRANSPORTER"/>
    <property type="match status" value="1"/>
</dbReference>
<feature type="transmembrane region" description="Helical" evidence="11">
    <location>
        <begin position="729"/>
        <end position="751"/>
    </location>
</feature>
<evidence type="ECO:0000256" key="2">
    <source>
        <dbReference type="ARBA" id="ARBA00007577"/>
    </source>
</evidence>
<feature type="transmembrane region" description="Helical" evidence="11">
    <location>
        <begin position="280"/>
        <end position="301"/>
    </location>
</feature>
<dbReference type="GO" id="GO:0015421">
    <property type="term" value="F:ABC-type oligopeptide transporter activity"/>
    <property type="evidence" value="ECO:0007669"/>
    <property type="project" value="TreeGrafter"/>
</dbReference>
<keyword evidence="14" id="KW-1185">Reference proteome</keyword>
<feature type="compositionally biased region" description="Basic and acidic residues" evidence="10">
    <location>
        <begin position="634"/>
        <end position="655"/>
    </location>
</feature>
<feature type="transmembrane region" description="Helical" evidence="11">
    <location>
        <begin position="180"/>
        <end position="198"/>
    </location>
</feature>
<feature type="transmembrane region" description="Helical" evidence="11">
    <location>
        <begin position="914"/>
        <end position="937"/>
    </location>
</feature>
<feature type="transmembrane region" description="Helical" evidence="11">
    <location>
        <begin position="949"/>
        <end position="970"/>
    </location>
</feature>
<evidence type="ECO:0000256" key="1">
    <source>
        <dbReference type="ARBA" id="ARBA00004141"/>
    </source>
</evidence>
<dbReference type="SMART" id="SM00382">
    <property type="entry name" value="AAA"/>
    <property type="match status" value="2"/>
</dbReference>
<dbReference type="Gene3D" id="3.40.50.300">
    <property type="entry name" value="P-loop containing nucleotide triphosphate hydrolases"/>
    <property type="match status" value="2"/>
</dbReference>
<evidence type="ECO:0000256" key="7">
    <source>
        <dbReference type="ARBA" id="ARBA00022840"/>
    </source>
</evidence>
<reference evidence="14" key="1">
    <citation type="journal article" date="2025" name="Foods">
        <title>Unveiling the Microbial Signatures of Arabica Coffee Cherries: Insights into Ripeness Specific Diversity, Functional Traits, and Implications for Quality and Safety.</title>
        <authorList>
            <consortium name="RefSeq"/>
            <person name="Tenea G.N."/>
            <person name="Cifuentes V."/>
            <person name="Reyes P."/>
            <person name="Cevallos-Vallejos M."/>
        </authorList>
    </citation>
    <scope>NUCLEOTIDE SEQUENCE [LARGE SCALE GENOMIC DNA]</scope>
</reference>
<keyword evidence="4 11" id="KW-0812">Transmembrane</keyword>
<dbReference type="SUPFAM" id="SSF52540">
    <property type="entry name" value="P-loop containing nucleoside triphosphate hydrolases"/>
    <property type="match status" value="2"/>
</dbReference>
<dbReference type="InterPro" id="IPR027417">
    <property type="entry name" value="P-loop_NTPase"/>
</dbReference>
<dbReference type="Gene3D" id="1.20.1560.10">
    <property type="entry name" value="ABC transporter type 1, transmembrane domain"/>
    <property type="match status" value="1"/>
</dbReference>
<accession>A0A6P6UM92</accession>
<keyword evidence="7" id="KW-0067">ATP-binding</keyword>
<dbReference type="InterPro" id="IPR017871">
    <property type="entry name" value="ABC_transporter-like_CS"/>
</dbReference>
<dbReference type="InterPro" id="IPR036640">
    <property type="entry name" value="ABC1_TM_sf"/>
</dbReference>
<evidence type="ECO:0000256" key="10">
    <source>
        <dbReference type="SAM" id="MobiDB-lite"/>
    </source>
</evidence>
<dbReference type="PANTHER" id="PTHR43394">
    <property type="entry name" value="ATP-DEPENDENT PERMEASE MDL1, MITOCHONDRIAL"/>
    <property type="match status" value="1"/>
</dbReference>
<dbReference type="GeneID" id="113712394"/>
<dbReference type="PROSITE" id="PS50929">
    <property type="entry name" value="ABC_TM1F"/>
    <property type="match status" value="2"/>
</dbReference>
<dbReference type="Pfam" id="PF00664">
    <property type="entry name" value="ABC_membrane"/>
    <property type="match status" value="2"/>
</dbReference>
<dbReference type="InterPro" id="IPR039421">
    <property type="entry name" value="Type_1_exporter"/>
</dbReference>
<comment type="subcellular location">
    <subcellularLocation>
        <location evidence="1">Membrane</location>
        <topology evidence="1">Multi-pass membrane protein</topology>
    </subcellularLocation>
</comment>
<keyword evidence="9 11" id="KW-0472">Membrane</keyword>
<sequence>MGEVELFTEQNFEQNAQAGKVQTVMDSSSQKKKVVSVLGLFAAADKIDYILMFFGSTGACLHGAALPAFFVLFGRMIDSLGHLSSNPHQMASVVSKYAVYLVYLGLVILMSAWIGVACWAQTGERQTTRLRLKYLQSILKKNISFFDTEAMDKNLTFHISSDAILVQDAIGDKIGHSLRYLSQFFVGFAIGFISVWQLTLLTLAVVPLIAIAGGAYTLIMSTISQKGEAAYAEAGKIAEEVISQVRTVYSFVGEEKAAKAYSISLNKALRLGKKIGIAKGVGVGFTYGLLLCAWALLLWYASILVRHRDTNGGKAFTTILNVLFSGFALGQAAPNLASIAKGRAAVTNILSMIEDDIDQHNRSDEGKALPGVNGEIEFTEVYFSYPARPTMIFENLSFLVSAGQTIAVVGPSGSGKSTIISLVQRFYEPISGRILLDGHDLKDLKLNWLREQMGLVSQEPALFGTTIAENILFGKEGANMDQVIEAAVAANAHSFVQGLPDGYQSQVGEGGTQLSGGQKQRIAIARAVLRNPKILLLDEATSALDAESEMIVQQALDTVMFGRTTIIVAHRLSTIRDADKIIVLRHGQVAEMGSHEELMSSGGDYASLVSLQVSEHSKDLSAEDPVKTSASSSFREDPKVTNHQEESKDITAGDLHSNREGRKLQDLNSSPSIWQLIKLNAPEWPYAVFGSIGAALAGMEAPLFALGITYILTAFYAQDDTRITQEVHRVSLIFLGIALLNIPIYLLQHYFYTLMGERLTTRVRLRMFSAILSNEIGWFDMDENSTGSLVSKLAADATLVRSALADRLSTVVQNVALTVTSFVIAFTLSWRIAAVIIATFPLLIGASIAEQQFLKGFGGNYAAAYYRATALAREAIVNIRTVAAFGAEERISIQFISELSGPNRQALLRGHISGLGYGLTQLFAFCSYALGLWYASVLIEQKSSNFGDIIKSFMVLLVTAFAVAETLALAPDIVKGSQALGSVFNILHRKTAINSDDPTARIASKIRGDIEFRNINFQYPARPRITIFENLNLKITAGRSLAVVGQSGSGKSTVISLVMRFYDPTSGTVLIDGFDIKSYNLKSLRLSIGLVQQEPVLFSTTIYENIRYGNEMASEIEIMKAAKAANAHGFVSRMPNGYHTHVGEKGVQLSGGQKQRVAIARAILKDPSILLLDEATSALDAAAEMQVQEALDKLMEGRTTILVAHRLSTIHEADNIAVLQHGKVVEIGSHKQLISRPEGIYSQLVSLQQEKGAQIPAAQ</sequence>
<feature type="domain" description="ABC transmembrane type-1" evidence="13">
    <location>
        <begin position="53"/>
        <end position="341"/>
    </location>
</feature>
<evidence type="ECO:0000256" key="3">
    <source>
        <dbReference type="ARBA" id="ARBA00022448"/>
    </source>
</evidence>
<dbReference type="InterPro" id="IPR003439">
    <property type="entry name" value="ABC_transporter-like_ATP-bd"/>
</dbReference>
<dbReference type="CDD" id="cd18577">
    <property type="entry name" value="ABC_6TM_Pgp_ABCB1_D1_like"/>
    <property type="match status" value="1"/>
</dbReference>
<dbReference type="SUPFAM" id="SSF90123">
    <property type="entry name" value="ABC transporter transmembrane region"/>
    <property type="match status" value="2"/>
</dbReference>
<dbReference type="GO" id="GO:0016887">
    <property type="term" value="F:ATP hydrolysis activity"/>
    <property type="evidence" value="ECO:0007669"/>
    <property type="project" value="InterPro"/>
</dbReference>
<dbReference type="InterPro" id="IPR011527">
    <property type="entry name" value="ABC1_TM_dom"/>
</dbReference>
<dbReference type="PROSITE" id="PS00211">
    <property type="entry name" value="ABC_TRANSPORTER_1"/>
    <property type="match status" value="2"/>
</dbReference>
<protein>
    <submittedName>
        <fullName evidence="15">ABC transporter B family member 13 isoform X1</fullName>
    </submittedName>
</protein>